<dbReference type="AlphaFoldDB" id="A0A0B8P3Y3"/>
<dbReference type="Proteomes" id="UP000031670">
    <property type="component" value="Unassembled WGS sequence"/>
</dbReference>
<organism evidence="1 2">
    <name type="scientific">Vibrio ishigakensis</name>
    <dbReference type="NCBI Taxonomy" id="1481914"/>
    <lineage>
        <taxon>Bacteria</taxon>
        <taxon>Pseudomonadati</taxon>
        <taxon>Pseudomonadota</taxon>
        <taxon>Gammaproteobacteria</taxon>
        <taxon>Vibrionales</taxon>
        <taxon>Vibrionaceae</taxon>
        <taxon>Vibrio</taxon>
    </lineage>
</organism>
<evidence type="ECO:0000313" key="2">
    <source>
        <dbReference type="Proteomes" id="UP000031670"/>
    </source>
</evidence>
<accession>A0A0B8P3Y3</accession>
<evidence type="ECO:0000313" key="1">
    <source>
        <dbReference type="EMBL" id="GAM60911.1"/>
    </source>
</evidence>
<comment type="caution">
    <text evidence="1">The sequence shown here is derived from an EMBL/GenBank/DDBJ whole genome shotgun (WGS) entry which is preliminary data.</text>
</comment>
<proteinExistence type="predicted"/>
<name>A0A0B8P3Y3_9VIBR</name>
<gene>
    <name evidence="1" type="ORF">JCM19232_3853</name>
</gene>
<dbReference type="EMBL" id="BBSA01000002">
    <property type="protein sequence ID" value="GAM60911.1"/>
    <property type="molecule type" value="Genomic_DNA"/>
</dbReference>
<reference evidence="1 2" key="1">
    <citation type="submission" date="2015-01" db="EMBL/GenBank/DDBJ databases">
        <title>Vibrio sp. C5 JCM 19232 whole genome shotgun sequence.</title>
        <authorList>
            <person name="Sawabe T."/>
            <person name="Meirelles P."/>
            <person name="Feng G."/>
            <person name="Sayaka M."/>
            <person name="Hattori M."/>
            <person name="Ohkuma M."/>
        </authorList>
    </citation>
    <scope>NUCLEOTIDE SEQUENCE [LARGE SCALE GENOMIC DNA]</scope>
    <source>
        <strain evidence="1 2">JCM19232</strain>
    </source>
</reference>
<protein>
    <submittedName>
        <fullName evidence="1">Uncharacterized protein</fullName>
    </submittedName>
</protein>
<sequence length="41" mass="4507">MSENSNTIEKVSDMIGWVGSAPTLYPDNTAVERRYGSNTKS</sequence>
<reference evidence="1 2" key="2">
    <citation type="submission" date="2015-01" db="EMBL/GenBank/DDBJ databases">
        <authorList>
            <consortium name="NBRP consortium"/>
            <person name="Sawabe T."/>
            <person name="Meirelles P."/>
            <person name="Feng G."/>
            <person name="Sayaka M."/>
            <person name="Hattori M."/>
            <person name="Ohkuma M."/>
        </authorList>
    </citation>
    <scope>NUCLEOTIDE SEQUENCE [LARGE SCALE GENOMIC DNA]</scope>
    <source>
        <strain evidence="1 2">JCM19232</strain>
    </source>
</reference>